<organism evidence="4 5">
    <name type="scientific">Pajaroellobacter abortibovis</name>
    <dbReference type="NCBI Taxonomy" id="1882918"/>
    <lineage>
        <taxon>Bacteria</taxon>
        <taxon>Pseudomonadati</taxon>
        <taxon>Myxococcota</taxon>
        <taxon>Polyangia</taxon>
        <taxon>Polyangiales</taxon>
        <taxon>Polyangiaceae</taxon>
    </lineage>
</organism>
<keyword evidence="2" id="KW-0067">ATP-binding</keyword>
<dbReference type="GO" id="GO:0008854">
    <property type="term" value="F:exodeoxyribonuclease V activity"/>
    <property type="evidence" value="ECO:0007669"/>
    <property type="project" value="InterPro"/>
</dbReference>
<dbReference type="KEGG" id="pabo:BCY86_04110"/>
<evidence type="ECO:0000256" key="2">
    <source>
        <dbReference type="ARBA" id="ARBA00022840"/>
    </source>
</evidence>
<dbReference type="GO" id="GO:0005524">
    <property type="term" value="F:ATP binding"/>
    <property type="evidence" value="ECO:0007669"/>
    <property type="project" value="UniProtKB-KW"/>
</dbReference>
<evidence type="ECO:0000313" key="5">
    <source>
        <dbReference type="Proteomes" id="UP000185544"/>
    </source>
</evidence>
<dbReference type="EMBL" id="CP016908">
    <property type="protein sequence ID" value="APR99956.1"/>
    <property type="molecule type" value="Genomic_DNA"/>
</dbReference>
<dbReference type="NCBIfam" id="TIGR01447">
    <property type="entry name" value="recD"/>
    <property type="match status" value="1"/>
</dbReference>
<dbReference type="InterPro" id="IPR006344">
    <property type="entry name" value="RecD"/>
</dbReference>
<dbReference type="Proteomes" id="UP000185544">
    <property type="component" value="Chromosome"/>
</dbReference>
<protein>
    <submittedName>
        <fullName evidence="4">Exodeoxyribonuclease V subunit alpha</fullName>
    </submittedName>
</protein>
<dbReference type="Pfam" id="PF13245">
    <property type="entry name" value="AAA_19"/>
    <property type="match status" value="1"/>
</dbReference>
<dbReference type="CDD" id="cd18809">
    <property type="entry name" value="SF1_C_RecD"/>
    <property type="match status" value="1"/>
</dbReference>
<dbReference type="GO" id="GO:0006310">
    <property type="term" value="P:DNA recombination"/>
    <property type="evidence" value="ECO:0007669"/>
    <property type="project" value="InterPro"/>
</dbReference>
<dbReference type="GO" id="GO:0009338">
    <property type="term" value="C:exodeoxyribonuclease V complex"/>
    <property type="evidence" value="ECO:0007669"/>
    <property type="project" value="InterPro"/>
</dbReference>
<dbReference type="Gene3D" id="3.40.50.300">
    <property type="entry name" value="P-loop containing nucleotide triphosphate hydrolases"/>
    <property type="match status" value="2"/>
</dbReference>
<gene>
    <name evidence="4" type="ORF">BCY86_04110</name>
</gene>
<dbReference type="AlphaFoldDB" id="A0A1L6MWP4"/>
<feature type="domain" description="UvrD-like helicase C-terminal" evidence="3">
    <location>
        <begin position="618"/>
        <end position="665"/>
    </location>
</feature>
<keyword evidence="1" id="KW-0547">Nucleotide-binding</keyword>
<dbReference type="RefSeq" id="WP_075276622.1">
    <property type="nucleotide sequence ID" value="NZ_CP016908.1"/>
</dbReference>
<evidence type="ECO:0000256" key="1">
    <source>
        <dbReference type="ARBA" id="ARBA00022741"/>
    </source>
</evidence>
<proteinExistence type="predicted"/>
<evidence type="ECO:0000313" key="4">
    <source>
        <dbReference type="EMBL" id="APR99956.1"/>
    </source>
</evidence>
<dbReference type="Gene3D" id="2.30.30.940">
    <property type="match status" value="1"/>
</dbReference>
<accession>A0A1L6MWP4</accession>
<evidence type="ECO:0000259" key="3">
    <source>
        <dbReference type="Pfam" id="PF13538"/>
    </source>
</evidence>
<name>A0A1L6MWP4_9BACT</name>
<dbReference type="CDD" id="cd17933">
    <property type="entry name" value="DEXSc_RecD-like"/>
    <property type="match status" value="1"/>
</dbReference>
<dbReference type="OrthoDB" id="9763659at2"/>
<dbReference type="GO" id="GO:0017116">
    <property type="term" value="F:single-stranded DNA helicase activity"/>
    <property type="evidence" value="ECO:0007669"/>
    <property type="project" value="TreeGrafter"/>
</dbReference>
<dbReference type="SUPFAM" id="SSF52540">
    <property type="entry name" value="P-loop containing nucleoside triphosphate hydrolases"/>
    <property type="match status" value="1"/>
</dbReference>
<dbReference type="InterPro" id="IPR027785">
    <property type="entry name" value="UvrD-like_helicase_C"/>
</dbReference>
<reference evidence="4 5" key="1">
    <citation type="submission" date="2016-08" db="EMBL/GenBank/DDBJ databases">
        <title>Identification and validation of antigenic proteins from Pajaroellobacter abortibovis using de-novo genome sequence assembly and reverse vaccinology.</title>
        <authorList>
            <person name="Welly B.T."/>
            <person name="Miller M.R."/>
            <person name="Stott J.L."/>
            <person name="Blanchard M.T."/>
            <person name="Islas-Trejo A.D."/>
            <person name="O'Rourke S.M."/>
            <person name="Young A.E."/>
            <person name="Medrano J.F."/>
            <person name="Van Eenennaam A.L."/>
        </authorList>
    </citation>
    <scope>NUCLEOTIDE SEQUENCE [LARGE SCALE GENOMIC DNA]</scope>
    <source>
        <strain evidence="4 5">BTF92-0548A/99-0131</strain>
    </source>
</reference>
<dbReference type="InterPro" id="IPR050534">
    <property type="entry name" value="Coronavir_polyprotein_1ab"/>
</dbReference>
<dbReference type="GO" id="GO:0006302">
    <property type="term" value="P:double-strand break repair"/>
    <property type="evidence" value="ECO:0007669"/>
    <property type="project" value="InterPro"/>
</dbReference>
<dbReference type="PANTHER" id="PTHR43788:SF6">
    <property type="entry name" value="DNA HELICASE B"/>
    <property type="match status" value="1"/>
</dbReference>
<dbReference type="InterPro" id="IPR027417">
    <property type="entry name" value="P-loop_NTPase"/>
</dbReference>
<keyword evidence="5" id="KW-1185">Reference proteome</keyword>
<dbReference type="PANTHER" id="PTHR43788">
    <property type="entry name" value="DNA2/NAM7 HELICASE FAMILY MEMBER"/>
    <property type="match status" value="1"/>
</dbReference>
<dbReference type="STRING" id="1882918.BCY86_04110"/>
<sequence>MDFSNRSCGNVSYASFGAGALQFLKRGGGERVRTDSAYEEIRTLLKSAPQRQWGEELLSIAWEIVESVEPPCSEIHKTPLGFLVLASLLSVRYGHTRLPFRGEGKATFQNIMEELGVPLCIQQQIMRWLEESHIPTELQSIIGHGGEAKPIVIERGALALHKLYRMEKVLAQWVQSHADSAQQQIDKNAMDAAVQDVYQRPPFWKKKPMWLSLEQKKAVEAAALSNVLLITGGPGTGKTSVVVSILRMLVRLGLSPHQMALVGPTGKAARCLDKSVRTSLEAIDSPSLEDRELLTEVPRAQTIHSLLRYVPSTDTFRHHSLSRLPYQLVCVDEASMVDVSLMVYLVQALCDTTRFILLGDVDQLPSVEPGAVFRDLLSIPSEKNQEKWCTARLTENFRIQSEERREEGILSISYQIRSGQVPSSFTSPSCFQSMDSPFSFEAIRRKDAELLEGEWTAMEDPFLKKWFQTHIEPASSLRKVIQTTYPFPMNGASMDMYPELRSLLLHYEKSRILGATYFVREGGGMDQINQKLHQHMLKFIQPYHLDYIGSFPFCPGEPVLLYQNDYTHGLRNGDQGIVLRIKQAEKEQELAVAFLSFQGCQEELLLFPLFLLADRLEHAYAMTVHKSQGSEFDHVALILPQAATPFLTRELIYTAITRSRTSVVILGQLSILHQGITRTTPRHTWLPHLLQTCMM</sequence>
<dbReference type="Pfam" id="PF13538">
    <property type="entry name" value="UvrD_C_2"/>
    <property type="match status" value="1"/>
</dbReference>